<evidence type="ECO:0000313" key="3">
    <source>
        <dbReference type="Proteomes" id="UP000180098"/>
    </source>
</evidence>
<proteinExistence type="predicted"/>
<keyword evidence="1" id="KW-0812">Transmembrane</keyword>
<keyword evidence="1" id="KW-1133">Transmembrane helix</keyword>
<evidence type="ECO:0000256" key="1">
    <source>
        <dbReference type="SAM" id="Phobius"/>
    </source>
</evidence>
<keyword evidence="1" id="KW-0472">Membrane</keyword>
<dbReference type="AlphaFoldDB" id="A0A1S2LSS5"/>
<name>A0A1S2LSS5_9BACI</name>
<comment type="caution">
    <text evidence="2">The sequence shown here is derived from an EMBL/GenBank/DDBJ whole genome shotgun (WGS) entry which is preliminary data.</text>
</comment>
<reference evidence="2 3" key="1">
    <citation type="submission" date="2016-10" db="EMBL/GenBank/DDBJ databases">
        <title>Draft genome sequences of four alkaliphilic bacteria belonging to the Anaerobacillus genus.</title>
        <authorList>
            <person name="Bassil N.M."/>
            <person name="Lloyd J.R."/>
        </authorList>
    </citation>
    <scope>NUCLEOTIDE SEQUENCE [LARGE SCALE GENOMIC DNA]</scope>
    <source>
        <strain evidence="2 3">DSM 15340</strain>
    </source>
</reference>
<evidence type="ECO:0000313" key="2">
    <source>
        <dbReference type="EMBL" id="OIJ15260.1"/>
    </source>
</evidence>
<accession>A0A1S2LSS5</accession>
<dbReference type="EMBL" id="MLQQ01000002">
    <property type="protein sequence ID" value="OIJ15260.1"/>
    <property type="molecule type" value="Genomic_DNA"/>
</dbReference>
<feature type="transmembrane region" description="Helical" evidence="1">
    <location>
        <begin position="33"/>
        <end position="53"/>
    </location>
</feature>
<dbReference type="OrthoDB" id="2111682at2"/>
<feature type="transmembrane region" description="Helical" evidence="1">
    <location>
        <begin position="87"/>
        <end position="110"/>
    </location>
</feature>
<protein>
    <recommendedName>
        <fullName evidence="4">DUF2512 domain-containing protein</fullName>
    </recommendedName>
</protein>
<dbReference type="Pfam" id="PF10710">
    <property type="entry name" value="DUF2512"/>
    <property type="match status" value="1"/>
</dbReference>
<gene>
    <name evidence="2" type="ORF">BKP35_05270</name>
</gene>
<evidence type="ECO:0008006" key="4">
    <source>
        <dbReference type="Google" id="ProtNLM"/>
    </source>
</evidence>
<feature type="transmembrane region" description="Helical" evidence="1">
    <location>
        <begin position="60"/>
        <end position="81"/>
    </location>
</feature>
<feature type="transmembrane region" description="Helical" evidence="1">
    <location>
        <begin position="7"/>
        <end position="27"/>
    </location>
</feature>
<dbReference type="Proteomes" id="UP000180098">
    <property type="component" value="Unassembled WGS sequence"/>
</dbReference>
<dbReference type="RefSeq" id="WP_071312364.1">
    <property type="nucleotide sequence ID" value="NZ_MLQQ01000002.1"/>
</dbReference>
<organism evidence="2 3">
    <name type="scientific">Anaerobacillus arseniciselenatis</name>
    <dbReference type="NCBI Taxonomy" id="85682"/>
    <lineage>
        <taxon>Bacteria</taxon>
        <taxon>Bacillati</taxon>
        <taxon>Bacillota</taxon>
        <taxon>Bacilli</taxon>
        <taxon>Bacillales</taxon>
        <taxon>Bacillaceae</taxon>
        <taxon>Anaerobacillus</taxon>
    </lineage>
</organism>
<dbReference type="InterPro" id="IPR019649">
    <property type="entry name" value="DUF2512"/>
</dbReference>
<keyword evidence="3" id="KW-1185">Reference proteome</keyword>
<sequence length="147" mass="17061">MKHLNVLLMKFVISFIVFWFSLGLLFNAPLVEIISFSLLITIFSYFVGDQIILPRIGKRNAVVVDFFLIYTIVWVFGSIFFHSYLMIGWGSIISATLIAGSEVFVHSYILKNIKPIVREKQPNFNRDFAFEFAEEQEPGRNQEKNDK</sequence>